<evidence type="ECO:0000256" key="8">
    <source>
        <dbReference type="ARBA" id="ARBA00022840"/>
    </source>
</evidence>
<sequence length="382" mass="44545">MHTYHKVILALGSNLGDKKSHLEDAIRHIHNHIGIVTQTSAVYETPAWGFNSFPFYNMCVLVHTTLVAEELLAALQQIERKLGRTVKTSASYEARTVDIDIIYFNNEVLKNPNLQIPHNEMQNRQFVLVPLNDLVFDWKHPVLDKTTQELLMECTDVSEIKKIDHIKLPIEDFAFETIHFLAIEGNIGAGKTTLAEKIAQDFNGKMLLERFVENPFLPKFYNDSKRYAFPLETSFLVDRTAQLKEQLHLYKTKDNLLIADYYIYKSLIFAEVTLDTDEFLLYKAIFDAMTKEVKTPDLYIYLHQSNENLLQNIQKRGRSYEKDIQANYLERITQGYRAFIKTLPKENVLVIDVTNKDFVNNHQDYLYILEKIDEKLRNKAMN</sequence>
<gene>
    <name evidence="15" type="primary">folK</name>
    <name evidence="15" type="ORF">NPX36_10100</name>
</gene>
<feature type="domain" description="7,8-dihydro-6-hydroxymethylpterin-pyrophosphokinase" evidence="13">
    <location>
        <begin position="8"/>
        <end position="134"/>
    </location>
</feature>
<comment type="function">
    <text evidence="10">Catalyzes the transfer of pyrophosphate from adenosine triphosphate (ATP) to 6-hydroxymethyl-7,8-dihydropterin, an enzymatic step in folate biosynthesis pathway.</text>
</comment>
<evidence type="ECO:0000256" key="6">
    <source>
        <dbReference type="ARBA" id="ARBA00022741"/>
    </source>
</evidence>
<comment type="pathway">
    <text evidence="1">Cofactor biosynthesis; tetrahydrofolate biosynthesis; 2-amino-4-hydroxy-6-hydroxymethyl-7,8-dihydropteridine diphosphate from 7,8-dihydroneopterin triphosphate: step 4/4.</text>
</comment>
<dbReference type="EMBL" id="CP102382">
    <property type="protein sequence ID" value="UUV20688.1"/>
    <property type="molecule type" value="Genomic_DNA"/>
</dbReference>
<protein>
    <recommendedName>
        <fullName evidence="4">2-amino-4-hydroxy-6-hydroxymethyldihydropteridine pyrophosphokinase</fullName>
        <ecNumber evidence="3">2.7.6.3</ecNumber>
    </recommendedName>
    <alternativeName>
        <fullName evidence="11">6-hydroxymethyl-7,8-dihydropterin pyrophosphokinase</fullName>
    </alternativeName>
    <alternativeName>
        <fullName evidence="12">7,8-dihydro-6-hydroxymethylpterin-pyrophosphokinase</fullName>
    </alternativeName>
</protein>
<proteinExistence type="inferred from homology"/>
<dbReference type="EC" id="2.7.6.3" evidence="3"/>
<keyword evidence="7" id="KW-0418">Kinase</keyword>
<dbReference type="Pfam" id="PF01712">
    <property type="entry name" value="dNK"/>
    <property type="match status" value="1"/>
</dbReference>
<dbReference type="RefSeq" id="WP_257498592.1">
    <property type="nucleotide sequence ID" value="NZ_CP102382.1"/>
</dbReference>
<keyword evidence="5 15" id="KW-0808">Transferase</keyword>
<dbReference type="InterPro" id="IPR031314">
    <property type="entry name" value="DNK_dom"/>
</dbReference>
<evidence type="ECO:0000256" key="2">
    <source>
        <dbReference type="ARBA" id="ARBA00005810"/>
    </source>
</evidence>
<evidence type="ECO:0000256" key="1">
    <source>
        <dbReference type="ARBA" id="ARBA00005051"/>
    </source>
</evidence>
<evidence type="ECO:0000256" key="4">
    <source>
        <dbReference type="ARBA" id="ARBA00016218"/>
    </source>
</evidence>
<evidence type="ECO:0000256" key="9">
    <source>
        <dbReference type="ARBA" id="ARBA00022909"/>
    </source>
</evidence>
<dbReference type="PANTHER" id="PTHR43071">
    <property type="entry name" value="2-AMINO-4-HYDROXY-6-HYDROXYMETHYLDIHYDROPTERIDINE PYROPHOSPHOKINASE"/>
    <property type="match status" value="1"/>
</dbReference>
<dbReference type="Gene3D" id="3.30.70.560">
    <property type="entry name" value="7,8-Dihydro-6-hydroxymethylpterin-pyrophosphokinase HPPK"/>
    <property type="match status" value="1"/>
</dbReference>
<evidence type="ECO:0000256" key="3">
    <source>
        <dbReference type="ARBA" id="ARBA00013253"/>
    </source>
</evidence>
<dbReference type="SUPFAM" id="SSF55083">
    <property type="entry name" value="6-hydroxymethyl-7,8-dihydropterin pyrophosphokinase, HPPK"/>
    <property type="match status" value="1"/>
</dbReference>
<name>A0ABY5NQ83_9FLAO</name>
<reference evidence="15 16" key="1">
    <citation type="submission" date="2022-08" db="EMBL/GenBank/DDBJ databases">
        <title>Myroides zhujiangensis sp. nov., a novel bacterium isolated from sediment in the Pearl River Estuary.</title>
        <authorList>
            <person name="Cui L."/>
        </authorList>
    </citation>
    <scope>NUCLEOTIDE SEQUENCE [LARGE SCALE GENOMIC DNA]</scope>
    <source>
        <strain evidence="15 16">SCSIO 72103</strain>
    </source>
</reference>
<dbReference type="PANTHER" id="PTHR43071:SF1">
    <property type="entry name" value="2-AMINO-4-HYDROXY-6-HYDROXYMETHYLDIHYDROPTERIDINE PYROPHOSPHOKINASE"/>
    <property type="match status" value="1"/>
</dbReference>
<organism evidence="15 16">
    <name type="scientific">Paenimyroides aestuarii</name>
    <dbReference type="NCBI Taxonomy" id="2968490"/>
    <lineage>
        <taxon>Bacteria</taxon>
        <taxon>Pseudomonadati</taxon>
        <taxon>Bacteroidota</taxon>
        <taxon>Flavobacteriia</taxon>
        <taxon>Flavobacteriales</taxon>
        <taxon>Flavobacteriaceae</taxon>
        <taxon>Paenimyroides</taxon>
    </lineage>
</organism>
<keyword evidence="8" id="KW-0067">ATP-binding</keyword>
<dbReference type="InterPro" id="IPR027417">
    <property type="entry name" value="P-loop_NTPase"/>
</dbReference>
<evidence type="ECO:0000256" key="7">
    <source>
        <dbReference type="ARBA" id="ARBA00022777"/>
    </source>
</evidence>
<dbReference type="GO" id="GO:0003848">
    <property type="term" value="F:2-amino-4-hydroxy-6-hydroxymethyldihydropteridine diphosphokinase activity"/>
    <property type="evidence" value="ECO:0007669"/>
    <property type="project" value="UniProtKB-EC"/>
</dbReference>
<evidence type="ECO:0000259" key="14">
    <source>
        <dbReference type="Pfam" id="PF01712"/>
    </source>
</evidence>
<dbReference type="SUPFAM" id="SSF52540">
    <property type="entry name" value="P-loop containing nucleoside triphosphate hydrolases"/>
    <property type="match status" value="1"/>
</dbReference>
<dbReference type="CDD" id="cd00483">
    <property type="entry name" value="HPPK"/>
    <property type="match status" value="1"/>
</dbReference>
<evidence type="ECO:0000256" key="5">
    <source>
        <dbReference type="ARBA" id="ARBA00022679"/>
    </source>
</evidence>
<feature type="domain" description="Deoxynucleoside kinase" evidence="14">
    <location>
        <begin position="181"/>
        <end position="374"/>
    </location>
</feature>
<comment type="similarity">
    <text evidence="2">Belongs to the HPPK family.</text>
</comment>
<evidence type="ECO:0000313" key="15">
    <source>
        <dbReference type="EMBL" id="UUV20688.1"/>
    </source>
</evidence>
<dbReference type="Gene3D" id="3.40.50.300">
    <property type="entry name" value="P-loop containing nucleotide triphosphate hydrolases"/>
    <property type="match status" value="1"/>
</dbReference>
<dbReference type="Proteomes" id="UP001317001">
    <property type="component" value="Chromosome"/>
</dbReference>
<keyword evidence="6" id="KW-0547">Nucleotide-binding</keyword>
<dbReference type="CDD" id="cd01673">
    <property type="entry name" value="dNK"/>
    <property type="match status" value="1"/>
</dbReference>
<keyword evidence="9" id="KW-0289">Folate biosynthesis</keyword>
<dbReference type="InterPro" id="IPR000550">
    <property type="entry name" value="Hppk"/>
</dbReference>
<dbReference type="InterPro" id="IPR035907">
    <property type="entry name" value="Hppk_sf"/>
</dbReference>
<evidence type="ECO:0000256" key="11">
    <source>
        <dbReference type="ARBA" id="ARBA00029766"/>
    </source>
</evidence>
<keyword evidence="16" id="KW-1185">Reference proteome</keyword>
<dbReference type="Pfam" id="PF01288">
    <property type="entry name" value="HPPK"/>
    <property type="match status" value="1"/>
</dbReference>
<evidence type="ECO:0000256" key="12">
    <source>
        <dbReference type="ARBA" id="ARBA00033413"/>
    </source>
</evidence>
<evidence type="ECO:0000259" key="13">
    <source>
        <dbReference type="Pfam" id="PF01288"/>
    </source>
</evidence>
<dbReference type="NCBIfam" id="TIGR01498">
    <property type="entry name" value="folK"/>
    <property type="match status" value="1"/>
</dbReference>
<evidence type="ECO:0000256" key="10">
    <source>
        <dbReference type="ARBA" id="ARBA00029409"/>
    </source>
</evidence>
<evidence type="ECO:0000313" key="16">
    <source>
        <dbReference type="Proteomes" id="UP001317001"/>
    </source>
</evidence>
<accession>A0ABY5NQ83</accession>